<feature type="compositionally biased region" description="Basic residues" evidence="1">
    <location>
        <begin position="47"/>
        <end position="61"/>
    </location>
</feature>
<dbReference type="Proteomes" id="UP000887565">
    <property type="component" value="Unplaced"/>
</dbReference>
<dbReference type="WBParaSite" id="nRc.2.0.1.t41701-RA">
    <property type="protein sequence ID" value="nRc.2.0.1.t41701-RA"/>
    <property type="gene ID" value="nRc.2.0.1.g41701"/>
</dbReference>
<proteinExistence type="predicted"/>
<feature type="region of interest" description="Disordered" evidence="1">
    <location>
        <begin position="1"/>
        <end position="88"/>
    </location>
</feature>
<protein>
    <submittedName>
        <fullName evidence="3">Exophilin 5</fullName>
    </submittedName>
</protein>
<evidence type="ECO:0000313" key="3">
    <source>
        <dbReference type="WBParaSite" id="nRc.2.0.1.t41701-RA"/>
    </source>
</evidence>
<reference evidence="3" key="1">
    <citation type="submission" date="2022-11" db="UniProtKB">
        <authorList>
            <consortium name="WormBaseParasite"/>
        </authorList>
    </citation>
    <scope>IDENTIFICATION</scope>
</reference>
<dbReference type="AlphaFoldDB" id="A0A915KT91"/>
<sequence>SKESDSDSLASYKLQPVKQIGIANGKRKAKSISRQSTSSESNAFGYQKRRSTSLNQRKKKNFPPYNGAPSTVVVEQPLDSKSKEDEDTTLLSHFSSPTNQIAINQSGAPPLPRLRINLNTKTVRLVPKDDNLDDNLAPPTFNDLEYRSTSSSLSDSQESAIDFCFMNNNHNNNDALTLDYMNSVETPITFYTPRPSSEEPGSSTTLDDSKNYSSYVTPFSSPPDLSDRKTSAVGATKSLEDNLKLFESRCTSKMSDYSVNNFSILRRPRSVPMMKSRLIFGARYRANSSAYLIEDKNDNYHSKNNSRRKIRCSTPFALVLYDYCNFDYRFYKSFILERLRFYRKKFLHLKLLMFLSDTI</sequence>
<name>A0A915KT91_ROMCU</name>
<organism evidence="2 3">
    <name type="scientific">Romanomermis culicivorax</name>
    <name type="common">Nematode worm</name>
    <dbReference type="NCBI Taxonomy" id="13658"/>
    <lineage>
        <taxon>Eukaryota</taxon>
        <taxon>Metazoa</taxon>
        <taxon>Ecdysozoa</taxon>
        <taxon>Nematoda</taxon>
        <taxon>Enoplea</taxon>
        <taxon>Dorylaimia</taxon>
        <taxon>Mermithida</taxon>
        <taxon>Mermithoidea</taxon>
        <taxon>Mermithidae</taxon>
        <taxon>Romanomermis</taxon>
    </lineage>
</organism>
<evidence type="ECO:0000313" key="2">
    <source>
        <dbReference type="Proteomes" id="UP000887565"/>
    </source>
</evidence>
<keyword evidence="2" id="KW-1185">Reference proteome</keyword>
<accession>A0A915KT91</accession>
<feature type="region of interest" description="Disordered" evidence="1">
    <location>
        <begin position="190"/>
        <end position="233"/>
    </location>
</feature>
<evidence type="ECO:0000256" key="1">
    <source>
        <dbReference type="SAM" id="MobiDB-lite"/>
    </source>
</evidence>
<feature type="compositionally biased region" description="Polar residues" evidence="1">
    <location>
        <begin position="32"/>
        <end position="44"/>
    </location>
</feature>
<feature type="compositionally biased region" description="Polar residues" evidence="1">
    <location>
        <begin position="199"/>
        <end position="219"/>
    </location>
</feature>